<gene>
    <name evidence="3" type="ORF">THAPSDRAFT_9520</name>
</gene>
<accession>B8CBJ9</accession>
<reference evidence="3 4" key="2">
    <citation type="journal article" date="2008" name="Nature">
        <title>The Phaeodactylum genome reveals the evolutionary history of diatom genomes.</title>
        <authorList>
            <person name="Bowler C."/>
            <person name="Allen A.E."/>
            <person name="Badger J.H."/>
            <person name="Grimwood J."/>
            <person name="Jabbari K."/>
            <person name="Kuo A."/>
            <person name="Maheswari U."/>
            <person name="Martens C."/>
            <person name="Maumus F."/>
            <person name="Otillar R.P."/>
            <person name="Rayko E."/>
            <person name="Salamov A."/>
            <person name="Vandepoele K."/>
            <person name="Beszteri B."/>
            <person name="Gruber A."/>
            <person name="Heijde M."/>
            <person name="Katinka M."/>
            <person name="Mock T."/>
            <person name="Valentin K."/>
            <person name="Verret F."/>
            <person name="Berges J.A."/>
            <person name="Brownlee C."/>
            <person name="Cadoret J.P."/>
            <person name="Chiovitti A."/>
            <person name="Choi C.J."/>
            <person name="Coesel S."/>
            <person name="De Martino A."/>
            <person name="Detter J.C."/>
            <person name="Durkin C."/>
            <person name="Falciatore A."/>
            <person name="Fournet J."/>
            <person name="Haruta M."/>
            <person name="Huysman M.J."/>
            <person name="Jenkins B.D."/>
            <person name="Jiroutova K."/>
            <person name="Jorgensen R.E."/>
            <person name="Joubert Y."/>
            <person name="Kaplan A."/>
            <person name="Kroger N."/>
            <person name="Kroth P.G."/>
            <person name="La Roche J."/>
            <person name="Lindquist E."/>
            <person name="Lommer M."/>
            <person name="Martin-Jezequel V."/>
            <person name="Lopez P.J."/>
            <person name="Lucas S."/>
            <person name="Mangogna M."/>
            <person name="McGinnis K."/>
            <person name="Medlin L.K."/>
            <person name="Montsant A."/>
            <person name="Oudot-Le Secq M.P."/>
            <person name="Napoli C."/>
            <person name="Obornik M."/>
            <person name="Parker M.S."/>
            <person name="Petit J.L."/>
            <person name="Porcel B.M."/>
            <person name="Poulsen N."/>
            <person name="Robison M."/>
            <person name="Rychlewski L."/>
            <person name="Rynearson T.A."/>
            <person name="Schmutz J."/>
            <person name="Shapiro H."/>
            <person name="Siaut M."/>
            <person name="Stanley M."/>
            <person name="Sussman M.R."/>
            <person name="Taylor A.R."/>
            <person name="Vardi A."/>
            <person name="von Dassow P."/>
            <person name="Vyverman W."/>
            <person name="Willis A."/>
            <person name="Wyrwicz L.S."/>
            <person name="Rokhsar D.S."/>
            <person name="Weissenbach J."/>
            <person name="Armbrust E.V."/>
            <person name="Green B.R."/>
            <person name="Van de Peer Y."/>
            <person name="Grigoriev I.V."/>
        </authorList>
    </citation>
    <scope>NUCLEOTIDE SEQUENCE [LARGE SCALE GENOMIC DNA]</scope>
    <source>
        <strain evidence="3 4">CCMP1335</strain>
    </source>
</reference>
<dbReference type="InterPro" id="IPR036770">
    <property type="entry name" value="Ankyrin_rpt-contain_sf"/>
</dbReference>
<dbReference type="PaxDb" id="35128-Thaps9520"/>
<proteinExistence type="predicted"/>
<dbReference type="HOGENOM" id="CLU_643266_0_0_1"/>
<name>B8CBJ9_THAPS</name>
<keyword evidence="4" id="KW-1185">Reference proteome</keyword>
<dbReference type="eggNOG" id="ENOG502S5PQ">
    <property type="taxonomic scope" value="Eukaryota"/>
</dbReference>
<reference evidence="3 4" key="1">
    <citation type="journal article" date="2004" name="Science">
        <title>The genome of the diatom Thalassiosira pseudonana: ecology, evolution, and metabolism.</title>
        <authorList>
            <person name="Armbrust E.V."/>
            <person name="Berges J.A."/>
            <person name="Bowler C."/>
            <person name="Green B.R."/>
            <person name="Martinez D."/>
            <person name="Putnam N.H."/>
            <person name="Zhou S."/>
            <person name="Allen A.E."/>
            <person name="Apt K.E."/>
            <person name="Bechner M."/>
            <person name="Brzezinski M.A."/>
            <person name="Chaal B.K."/>
            <person name="Chiovitti A."/>
            <person name="Davis A.K."/>
            <person name="Demarest M.S."/>
            <person name="Detter J.C."/>
            <person name="Glavina T."/>
            <person name="Goodstein D."/>
            <person name="Hadi M.Z."/>
            <person name="Hellsten U."/>
            <person name="Hildebrand M."/>
            <person name="Jenkins B.D."/>
            <person name="Jurka J."/>
            <person name="Kapitonov V.V."/>
            <person name="Kroger N."/>
            <person name="Lau W.W."/>
            <person name="Lane T.W."/>
            <person name="Larimer F.W."/>
            <person name="Lippmeier J.C."/>
            <person name="Lucas S."/>
            <person name="Medina M."/>
            <person name="Montsant A."/>
            <person name="Obornik M."/>
            <person name="Parker M.S."/>
            <person name="Palenik B."/>
            <person name="Pazour G.J."/>
            <person name="Richardson P.M."/>
            <person name="Rynearson T.A."/>
            <person name="Saito M.A."/>
            <person name="Schwartz D.C."/>
            <person name="Thamatrakoln K."/>
            <person name="Valentin K."/>
            <person name="Vardi A."/>
            <person name="Wilkerson F.P."/>
            <person name="Rokhsar D.S."/>
        </authorList>
    </citation>
    <scope>NUCLEOTIDE SEQUENCE [LARGE SCALE GENOMIC DNA]</scope>
    <source>
        <strain evidence="3 4">CCMP1335</strain>
    </source>
</reference>
<dbReference type="InterPro" id="IPR002110">
    <property type="entry name" value="Ankyrin_rpt"/>
</dbReference>
<dbReference type="Proteomes" id="UP000001449">
    <property type="component" value="Chromosome 13"/>
</dbReference>
<dbReference type="RefSeq" id="XP_002293596.1">
    <property type="nucleotide sequence ID" value="XM_002293560.1"/>
</dbReference>
<feature type="region of interest" description="Disordered" evidence="2">
    <location>
        <begin position="40"/>
        <end position="73"/>
    </location>
</feature>
<dbReference type="Pfam" id="PF12796">
    <property type="entry name" value="Ank_2"/>
    <property type="match status" value="1"/>
</dbReference>
<protein>
    <submittedName>
        <fullName evidence="3">Uncharacterized protein</fullName>
    </submittedName>
</protein>
<feature type="repeat" description="ANK" evidence="1">
    <location>
        <begin position="441"/>
        <end position="473"/>
    </location>
</feature>
<dbReference type="OMA" id="EYLANFW"/>
<dbReference type="SMART" id="SM00248">
    <property type="entry name" value="ANK"/>
    <property type="match status" value="1"/>
</dbReference>
<dbReference type="SUPFAM" id="SSF48403">
    <property type="entry name" value="Ankyrin repeat"/>
    <property type="match status" value="1"/>
</dbReference>
<dbReference type="PROSITE" id="PS50088">
    <property type="entry name" value="ANK_REPEAT"/>
    <property type="match status" value="1"/>
</dbReference>
<evidence type="ECO:0000313" key="3">
    <source>
        <dbReference type="EMBL" id="EED89332.1"/>
    </source>
</evidence>
<sequence>MTFSFHLKRPGLIALLLTLQFGVLLFTDALQLTSLGSSIVGQRDKSEADTQEDASNLAAPACPPPDGSSSDTLCQQMYGVDKSFPIQHNQIDDDDGTPSPFNARERQREYNEFLGECRENTRPLEHLCDESETDRIHNNLVQPSMMKNYTSIGFKKIKTPPKLNEYLANFWWTNSGQSARNEQYIPGSTIINHWRSNTRVMDIDDAYFIGSGGHLRTIIWEESQSILEEWSGVELTPSALYGIRIFGREAVIPPQLDPLPLVISAIIHVEDVLYEPWPIEVYGHDGKAYNVTLERGEMLLYEGNSVIVGRPYPMKGMFFSDVFAHFEPLELYLDEQQLQQSTTEDDLENLYQQALVAEKRKTAEAADANIAAVKQATLVPYYIDDAMHEKRWKQTHPRAKLKITKESITISAHTAAAAGDLEALKVLEAATPGVITMLDENGWNTLHEAVRGGQIAVIKYLLKRGLDINTRTHHGEGGSALWWAKHVHGKNHKVVRFLELRGAKEIPPDDDK</sequence>
<evidence type="ECO:0000256" key="2">
    <source>
        <dbReference type="SAM" id="MobiDB-lite"/>
    </source>
</evidence>
<dbReference type="PROSITE" id="PS50297">
    <property type="entry name" value="ANK_REP_REGION"/>
    <property type="match status" value="1"/>
</dbReference>
<keyword evidence="1" id="KW-0040">ANK repeat</keyword>
<dbReference type="KEGG" id="tps:THAPSDRAFT_9520"/>
<dbReference type="Gene3D" id="1.25.40.20">
    <property type="entry name" value="Ankyrin repeat-containing domain"/>
    <property type="match status" value="1"/>
</dbReference>
<evidence type="ECO:0000256" key="1">
    <source>
        <dbReference type="PROSITE-ProRule" id="PRU00023"/>
    </source>
</evidence>
<dbReference type="InParanoid" id="B8CBJ9"/>
<organism evidence="3 4">
    <name type="scientific">Thalassiosira pseudonana</name>
    <name type="common">Marine diatom</name>
    <name type="synonym">Cyclotella nana</name>
    <dbReference type="NCBI Taxonomy" id="35128"/>
    <lineage>
        <taxon>Eukaryota</taxon>
        <taxon>Sar</taxon>
        <taxon>Stramenopiles</taxon>
        <taxon>Ochrophyta</taxon>
        <taxon>Bacillariophyta</taxon>
        <taxon>Coscinodiscophyceae</taxon>
        <taxon>Thalassiosirophycidae</taxon>
        <taxon>Thalassiosirales</taxon>
        <taxon>Thalassiosiraceae</taxon>
        <taxon>Thalassiosira</taxon>
    </lineage>
</organism>
<dbReference type="AlphaFoldDB" id="B8CBJ9"/>
<evidence type="ECO:0000313" key="4">
    <source>
        <dbReference type="Proteomes" id="UP000001449"/>
    </source>
</evidence>
<dbReference type="GeneID" id="7446953"/>
<dbReference type="EMBL" id="CM000648">
    <property type="protein sequence ID" value="EED89332.1"/>
    <property type="molecule type" value="Genomic_DNA"/>
</dbReference>